<evidence type="ECO:0000313" key="2">
    <source>
        <dbReference type="Proteomes" id="UP000053558"/>
    </source>
</evidence>
<organism evidence="1 2">
    <name type="scientific">Coniophora puteana (strain RWD-64-598)</name>
    <name type="common">Brown rot fungus</name>
    <dbReference type="NCBI Taxonomy" id="741705"/>
    <lineage>
        <taxon>Eukaryota</taxon>
        <taxon>Fungi</taxon>
        <taxon>Dikarya</taxon>
        <taxon>Basidiomycota</taxon>
        <taxon>Agaricomycotina</taxon>
        <taxon>Agaricomycetes</taxon>
        <taxon>Agaricomycetidae</taxon>
        <taxon>Boletales</taxon>
        <taxon>Coniophorineae</taxon>
        <taxon>Coniophoraceae</taxon>
        <taxon>Coniophora</taxon>
    </lineage>
</organism>
<accession>A0A5M3MR15</accession>
<sequence>MTSPSHTPSAHKVIRLQELVDIIFIQLEGEENDTTDLQCGNDIERIDSQLFQTLASLARTSQIFRVPATKYLWMVQFNIKPLLKLLPQDLWEENNGIFKFSGKRIITREDMLRINELRPRVLHLLDLTGDGLFSGIDTSSMSVISEFWPKPLLPNLRTIRSNSALDTIGLDPLIYVGSALSSMEFCFGTWDERRLRALRLLPSACLNLRVLRIGDFDFDCIYPGGMNPLVSDLLSTALRGLWHLTRLETCPPDRMAMQHLTRLTSLDTLRFEITQDDVYVPEGGYTHIFPETLRTLEVMTNSTESASNLLRSLVASPENLEIDFGFGDNLAGTRDLLSFIPMQMNNRKGGLKSLSLRARDQQYNHAISNGSLCMMDLEPIMELTRLTTLDISLTPRVNLDDGDLLRLAQALPLLEDLRLGNGTRTITVPTAVAFLSEADLAGDVDQRHGSSPTIS</sequence>
<reference evidence="2" key="1">
    <citation type="journal article" date="2012" name="Science">
        <title>The Paleozoic origin of enzymatic lignin decomposition reconstructed from 31 fungal genomes.</title>
        <authorList>
            <person name="Floudas D."/>
            <person name="Binder M."/>
            <person name="Riley R."/>
            <person name="Barry K."/>
            <person name="Blanchette R.A."/>
            <person name="Henrissat B."/>
            <person name="Martinez A.T."/>
            <person name="Otillar R."/>
            <person name="Spatafora J.W."/>
            <person name="Yadav J.S."/>
            <person name="Aerts A."/>
            <person name="Benoit I."/>
            <person name="Boyd A."/>
            <person name="Carlson A."/>
            <person name="Copeland A."/>
            <person name="Coutinho P.M."/>
            <person name="de Vries R.P."/>
            <person name="Ferreira P."/>
            <person name="Findley K."/>
            <person name="Foster B."/>
            <person name="Gaskell J."/>
            <person name="Glotzer D."/>
            <person name="Gorecki P."/>
            <person name="Heitman J."/>
            <person name="Hesse C."/>
            <person name="Hori C."/>
            <person name="Igarashi K."/>
            <person name="Jurgens J.A."/>
            <person name="Kallen N."/>
            <person name="Kersten P."/>
            <person name="Kohler A."/>
            <person name="Kuees U."/>
            <person name="Kumar T.K.A."/>
            <person name="Kuo A."/>
            <person name="LaButti K."/>
            <person name="Larrondo L.F."/>
            <person name="Lindquist E."/>
            <person name="Ling A."/>
            <person name="Lombard V."/>
            <person name="Lucas S."/>
            <person name="Lundell T."/>
            <person name="Martin R."/>
            <person name="McLaughlin D.J."/>
            <person name="Morgenstern I."/>
            <person name="Morin E."/>
            <person name="Murat C."/>
            <person name="Nagy L.G."/>
            <person name="Nolan M."/>
            <person name="Ohm R.A."/>
            <person name="Patyshakuliyeva A."/>
            <person name="Rokas A."/>
            <person name="Ruiz-Duenas F.J."/>
            <person name="Sabat G."/>
            <person name="Salamov A."/>
            <person name="Samejima M."/>
            <person name="Schmutz J."/>
            <person name="Slot J.C."/>
            <person name="St John F."/>
            <person name="Stenlid J."/>
            <person name="Sun H."/>
            <person name="Sun S."/>
            <person name="Syed K."/>
            <person name="Tsang A."/>
            <person name="Wiebenga A."/>
            <person name="Young D."/>
            <person name="Pisabarro A."/>
            <person name="Eastwood D.C."/>
            <person name="Martin F."/>
            <person name="Cullen D."/>
            <person name="Grigoriev I.V."/>
            <person name="Hibbett D.S."/>
        </authorList>
    </citation>
    <scope>NUCLEOTIDE SEQUENCE [LARGE SCALE GENOMIC DNA]</scope>
    <source>
        <strain evidence="2">RWD-64-598 SS2</strain>
    </source>
</reference>
<evidence type="ECO:0008006" key="3">
    <source>
        <dbReference type="Google" id="ProtNLM"/>
    </source>
</evidence>
<dbReference type="GeneID" id="19201932"/>
<protein>
    <recommendedName>
        <fullName evidence="3">RNI-like protein</fullName>
    </recommendedName>
</protein>
<name>A0A5M3MR15_CONPW</name>
<dbReference type="KEGG" id="cput:CONPUDRAFT_144316"/>
<evidence type="ECO:0000313" key="1">
    <source>
        <dbReference type="EMBL" id="EIW81623.1"/>
    </source>
</evidence>
<dbReference type="AlphaFoldDB" id="A0A5M3MR15"/>
<dbReference type="OrthoDB" id="3067012at2759"/>
<dbReference type="InterPro" id="IPR032675">
    <property type="entry name" value="LRR_dom_sf"/>
</dbReference>
<comment type="caution">
    <text evidence="1">The sequence shown here is derived from an EMBL/GenBank/DDBJ whole genome shotgun (WGS) entry which is preliminary data.</text>
</comment>
<dbReference type="Gene3D" id="3.80.10.10">
    <property type="entry name" value="Ribonuclease Inhibitor"/>
    <property type="match status" value="1"/>
</dbReference>
<dbReference type="Proteomes" id="UP000053558">
    <property type="component" value="Unassembled WGS sequence"/>
</dbReference>
<dbReference type="EMBL" id="JH711578">
    <property type="protein sequence ID" value="EIW81623.1"/>
    <property type="molecule type" value="Genomic_DNA"/>
</dbReference>
<proteinExistence type="predicted"/>
<dbReference type="RefSeq" id="XP_007768925.1">
    <property type="nucleotide sequence ID" value="XM_007770735.1"/>
</dbReference>
<keyword evidence="2" id="KW-1185">Reference proteome</keyword>
<gene>
    <name evidence="1" type="ORF">CONPUDRAFT_144316</name>
</gene>